<evidence type="ECO:0000313" key="4">
    <source>
        <dbReference type="EMBL" id="MBC3540169.1"/>
    </source>
</evidence>
<dbReference type="InterPro" id="IPR003439">
    <property type="entry name" value="ABC_transporter-like_ATP-bd"/>
</dbReference>
<evidence type="ECO:0000313" key="5">
    <source>
        <dbReference type="Proteomes" id="UP000659698"/>
    </source>
</evidence>
<evidence type="ECO:0000259" key="3">
    <source>
        <dbReference type="SMART" id="SM00382"/>
    </source>
</evidence>
<sequence>MLETKYRFIVQTSNIGSLNIPLIEGNALFVLGANGVGKSTLMHNLFQQNLNHTKRILAHRQTWFSNNSMDMTASQKTEQEKNIKNRDQNINSRWQDVYAQARSSISIFDLINSENIRARKITNAVDSDDISTAKLLSNIQAPLQAINELLAISNIPIVITLGKDEQLFASKNESLPYSIAELSDGERNALLICADVLTTEPNHLIILDEPERHLHRSIISPLLSSLFQKRKDCVFVISTHDVYLPIDHAEASVLLLRSCQWNGKNIKDWDADLISKADEIPNTIKREILGAKRSILFVEGNYDSLDGQIYQLIYPNVTVMPQGSCGKVEKAVEGIKGTESLHWINAYGLIDADDRTPEQLTKLLEKGVVAINCYSVESLYYNLEIVKRIAKRYAEVIGANENELYTKATSDIISDIEPHKERLCSRLCEKQVRNSIMKVLPKHKDISKRGEFDYKINLAEVIEKEESIFDKLVSDKDLNALIIRYPIRETPILTKIAAGLGLSREKYESAVRKLIIDNIETKNFFKSLLQPLTDLIEG</sequence>
<gene>
    <name evidence="4" type="ORF">H7U12_10785</name>
</gene>
<feature type="domain" description="AAA+ ATPase" evidence="3">
    <location>
        <begin position="24"/>
        <end position="267"/>
    </location>
</feature>
<organism evidence="4 5">
    <name type="scientific">Rufibacter sediminis</name>
    <dbReference type="NCBI Taxonomy" id="2762756"/>
    <lineage>
        <taxon>Bacteria</taxon>
        <taxon>Pseudomonadati</taxon>
        <taxon>Bacteroidota</taxon>
        <taxon>Cytophagia</taxon>
        <taxon>Cytophagales</taxon>
        <taxon>Hymenobacteraceae</taxon>
        <taxon>Rufibacter</taxon>
    </lineage>
</organism>
<evidence type="ECO:0000256" key="1">
    <source>
        <dbReference type="ARBA" id="ARBA00022741"/>
    </source>
</evidence>
<protein>
    <submittedName>
        <fullName evidence="4">ATP-binding cassette domain-containing protein</fullName>
    </submittedName>
</protein>
<dbReference type="EMBL" id="JACOAF010000025">
    <property type="protein sequence ID" value="MBC3540169.1"/>
    <property type="molecule type" value="Genomic_DNA"/>
</dbReference>
<dbReference type="Proteomes" id="UP000659698">
    <property type="component" value="Unassembled WGS sequence"/>
</dbReference>
<evidence type="ECO:0000256" key="2">
    <source>
        <dbReference type="ARBA" id="ARBA00022840"/>
    </source>
</evidence>
<dbReference type="Gene3D" id="3.40.50.300">
    <property type="entry name" value="P-loop containing nucleotide triphosphate hydrolases"/>
    <property type="match status" value="1"/>
</dbReference>
<comment type="caution">
    <text evidence="4">The sequence shown here is derived from an EMBL/GenBank/DDBJ whole genome shotgun (WGS) entry which is preliminary data.</text>
</comment>
<keyword evidence="5" id="KW-1185">Reference proteome</keyword>
<proteinExistence type="predicted"/>
<dbReference type="GO" id="GO:0005524">
    <property type="term" value="F:ATP binding"/>
    <property type="evidence" value="ECO:0007669"/>
    <property type="project" value="UniProtKB-KW"/>
</dbReference>
<keyword evidence="2 4" id="KW-0067">ATP-binding</keyword>
<dbReference type="SMART" id="SM00382">
    <property type="entry name" value="AAA"/>
    <property type="match status" value="1"/>
</dbReference>
<dbReference type="InterPro" id="IPR051396">
    <property type="entry name" value="Bact_Antivir_Def_Nuclease"/>
</dbReference>
<dbReference type="PANTHER" id="PTHR43581">
    <property type="entry name" value="ATP/GTP PHOSPHATASE"/>
    <property type="match status" value="1"/>
</dbReference>
<dbReference type="InterPro" id="IPR027417">
    <property type="entry name" value="P-loop_NTPase"/>
</dbReference>
<dbReference type="RefSeq" id="WP_186637287.1">
    <property type="nucleotide sequence ID" value="NZ_JACOAF010000025.1"/>
</dbReference>
<dbReference type="SUPFAM" id="SSF52540">
    <property type="entry name" value="P-loop containing nucleoside triphosphate hydrolases"/>
    <property type="match status" value="1"/>
</dbReference>
<dbReference type="Pfam" id="PF00005">
    <property type="entry name" value="ABC_tran"/>
    <property type="match status" value="1"/>
</dbReference>
<name>A0ABR6VSL1_9BACT</name>
<reference evidence="4 5" key="1">
    <citation type="journal article" date="2019" name="Int. J. Syst. Evol. Microbiol.">
        <title>Rufibacter sediminis sp. nov., isolated from freshwater lake sediment.</title>
        <authorList>
            <person name="Qu J.H."/>
            <person name="Zhang L.J."/>
            <person name="Fu Y.H."/>
            <person name="Li H.F."/>
        </authorList>
    </citation>
    <scope>NUCLEOTIDE SEQUENCE [LARGE SCALE GENOMIC DNA]</scope>
    <source>
        <strain evidence="4 5">H-1</strain>
    </source>
</reference>
<accession>A0ABR6VSL1</accession>
<keyword evidence="1" id="KW-0547">Nucleotide-binding</keyword>
<dbReference type="InterPro" id="IPR003593">
    <property type="entry name" value="AAA+_ATPase"/>
</dbReference>
<dbReference type="PANTHER" id="PTHR43581:SF2">
    <property type="entry name" value="EXCINUCLEASE ATPASE SUBUNIT"/>
    <property type="match status" value="1"/>
</dbReference>
<dbReference type="Pfam" id="PF14491">
    <property type="entry name" value="DUF4435"/>
    <property type="match status" value="1"/>
</dbReference>
<dbReference type="InterPro" id="IPR029492">
    <property type="entry name" value="DUF4435"/>
</dbReference>